<proteinExistence type="predicted"/>
<dbReference type="InterPro" id="IPR041650">
    <property type="entry name" value="HEPN_Swt1"/>
</dbReference>
<dbReference type="RefSeq" id="WP_096360574.1">
    <property type="nucleotide sequence ID" value="NZ_AP014879.1"/>
</dbReference>
<dbReference type="Pfam" id="PF18731">
    <property type="entry name" value="HEPN_Swt1"/>
    <property type="match status" value="1"/>
</dbReference>
<name>A0A1B4XFZ6_9GAMM</name>
<sequence length="1113" mass="122293">MAITNHERVGKALELLKAGVSPFVEREFKAKYGDNWATNVRDVLSDTRLGAGKGESLNDVAALLVVMDRKWSDVFRQILGKTERSLVNELLAVRNRWAHQETFSSDDTYRALDSTGRLLTALSASQAEEVEKMKMELLRVRFDEQARGEKRKSAGTAIESAAAGNLKPWREVVTPHKDVASGRYQQAEFAADLWQVHLGQGTDEYKNPVEFFRRTYLTESLKGMLVGAVRRLAGEGGDPVVQLQTNFGGGKTHSMLALYHLFSGSTPSELVGIDAVMQEAGATKLPTARRVVLVGNKISPGNPSTKTDGTVVRTLWGELAWQLGGKKAFARIKADDEKATSPGDVLRELFVEYGPCLILIDEWVAYARQLHDQGDLPAGGFETQFTFAQVLTESAKLAKNCLLVISLPASDTSGSPHAQADDVEVGGQRGREALDRLRNVVGRVESSWRPASAEEGFEIVRRRLFEPLSDPAQFKDRDVVARAFADFYRSQKAEFPPESSESDYEKRLKAAYPIHPEIFDRLYTDWSTLVKFQRTRGVLRLMAAVIHSLWEKGDRNPLILPANISIDDPRVQFELTRYLSDNWVPVIEKDVDGPNSLPLKLDSELPNLGKFSACRRVARAIYMGSAPTTAAAHKGIEERRVKLGCAMPGESPPVFGDALRRLAGAATYLYQDGPHYWYSTQPTVTKLADDRAEQLKRDPDKVVHELEKRLRADLGKAGGFSRVHALPHSGQDVPDDLDARLVVLGVDHPYSKEAGNPAEMAAKAILETRGNTPRLYRNTLVFLAVDKSRLQDLDEAVRRYLAWESVLDEKDTLNLSPHQVKQAETQKSAANGAVSARLPEAYQWLLFPTQNGPQAAVIWEAARLSGQDALAVRASKKLKSDELFITSFAASRLRMELDRVPLWRGDNVSVKQLADDFARYLYLPRLADSNVLLEAIRNGIALPTWEQDGFAYADGYDEAGGRYRGLRGGQQVAISDASSAGLLVKPSVARAQLNAEAKAPDGGARPAIPGGGAGETPTSPMPGTAPTPPAPTEPPKPKRFHGSVELDPARVGRDASRIAEEVIAHLSGLIGSNVKVTLEIEAQIPGGTPDNVVRTVTENARTLKFSNQGFEKE</sequence>
<organism evidence="3 4">
    <name type="scientific">Sulfuricaulis limicola</name>
    <dbReference type="NCBI Taxonomy" id="1620215"/>
    <lineage>
        <taxon>Bacteria</taxon>
        <taxon>Pseudomonadati</taxon>
        <taxon>Pseudomonadota</taxon>
        <taxon>Gammaproteobacteria</taxon>
        <taxon>Acidiferrobacterales</taxon>
        <taxon>Acidiferrobacteraceae</taxon>
        <taxon>Sulfuricaulis</taxon>
    </lineage>
</organism>
<dbReference type="InParanoid" id="A0A1B4XFZ6"/>
<feature type="compositionally biased region" description="Pro residues" evidence="1">
    <location>
        <begin position="1019"/>
        <end position="1034"/>
    </location>
</feature>
<feature type="region of interest" description="Disordered" evidence="1">
    <location>
        <begin position="996"/>
        <end position="1049"/>
    </location>
</feature>
<evidence type="ECO:0000313" key="3">
    <source>
        <dbReference type="EMBL" id="BAV33756.1"/>
    </source>
</evidence>
<evidence type="ECO:0000313" key="4">
    <source>
        <dbReference type="Proteomes" id="UP000243180"/>
    </source>
</evidence>
<evidence type="ECO:0000259" key="2">
    <source>
        <dbReference type="Pfam" id="PF18731"/>
    </source>
</evidence>
<feature type="domain" description="Swt1-like HEPN" evidence="2">
    <location>
        <begin position="11"/>
        <end position="123"/>
    </location>
</feature>
<dbReference type="KEGG" id="slim:SCL_1445"/>
<dbReference type="InterPro" id="IPR007555">
    <property type="entry name" value="DUF499"/>
</dbReference>
<dbReference type="Pfam" id="PF04465">
    <property type="entry name" value="DUF499"/>
    <property type="match status" value="1"/>
</dbReference>
<dbReference type="OrthoDB" id="9757917at2"/>
<accession>A0A1B4XFZ6</accession>
<dbReference type="EMBL" id="AP014879">
    <property type="protein sequence ID" value="BAV33756.1"/>
    <property type="molecule type" value="Genomic_DNA"/>
</dbReference>
<evidence type="ECO:0000256" key="1">
    <source>
        <dbReference type="SAM" id="MobiDB-lite"/>
    </source>
</evidence>
<reference evidence="3 4" key="1">
    <citation type="submission" date="2015-05" db="EMBL/GenBank/DDBJ databases">
        <title>Complete genome sequence of a sulfur-oxidizing gammaproteobacterium strain HA5.</title>
        <authorList>
            <person name="Miura A."/>
            <person name="Kojima H."/>
            <person name="Fukui M."/>
        </authorList>
    </citation>
    <scope>NUCLEOTIDE SEQUENCE [LARGE SCALE GENOMIC DNA]</scope>
    <source>
        <strain evidence="3 4">HA5</strain>
    </source>
</reference>
<gene>
    <name evidence="3" type="ORF">SCL_1445</name>
</gene>
<keyword evidence="4" id="KW-1185">Reference proteome</keyword>
<dbReference type="Proteomes" id="UP000243180">
    <property type="component" value="Chromosome"/>
</dbReference>
<protein>
    <recommendedName>
        <fullName evidence="2">Swt1-like HEPN domain-containing protein</fullName>
    </recommendedName>
</protein>
<dbReference type="AlphaFoldDB" id="A0A1B4XFZ6"/>